<dbReference type="KEGG" id="nwa:Nwat_0575"/>
<accession>D8KB04</accession>
<name>D8KB04_NITWC</name>
<keyword evidence="2" id="KW-1185">Reference proteome</keyword>
<gene>
    <name evidence="1" type="ordered locus">Nwat_0575</name>
</gene>
<dbReference type="Proteomes" id="UP000000393">
    <property type="component" value="Chromosome"/>
</dbReference>
<evidence type="ECO:0000313" key="1">
    <source>
        <dbReference type="EMBL" id="ADJ27538.1"/>
    </source>
</evidence>
<dbReference type="HOGENOM" id="CLU_2881326_0_0_6"/>
<dbReference type="STRING" id="105559.Nwat_0575"/>
<proteinExistence type="predicted"/>
<dbReference type="AlphaFoldDB" id="D8KB04"/>
<dbReference type="EMBL" id="CP002086">
    <property type="protein sequence ID" value="ADJ27538.1"/>
    <property type="molecule type" value="Genomic_DNA"/>
</dbReference>
<protein>
    <submittedName>
        <fullName evidence="1">Uncharacterized protein</fullName>
    </submittedName>
</protein>
<sequence>MGVEANPWIKFCYEDYKSLPELEIRHYELLNRELAMVPSPSEYHQCSPTIWGFCCGNMCKSMI</sequence>
<organism evidence="1 2">
    <name type="scientific">Nitrosococcus watsoni (strain C-113)</name>
    <dbReference type="NCBI Taxonomy" id="105559"/>
    <lineage>
        <taxon>Bacteria</taxon>
        <taxon>Pseudomonadati</taxon>
        <taxon>Pseudomonadota</taxon>
        <taxon>Gammaproteobacteria</taxon>
        <taxon>Chromatiales</taxon>
        <taxon>Chromatiaceae</taxon>
        <taxon>Nitrosococcus</taxon>
    </lineage>
</organism>
<reference evidence="1 2" key="1">
    <citation type="submission" date="2010-06" db="EMBL/GenBank/DDBJ databases">
        <title>Complete sequence of chromosome of Nitrosococcus watsoni C-113.</title>
        <authorList>
            <consortium name="US DOE Joint Genome Institute"/>
            <person name="Lucas S."/>
            <person name="Copeland A."/>
            <person name="Lapidus A."/>
            <person name="Cheng J.-F."/>
            <person name="Bruce D."/>
            <person name="Goodwin L."/>
            <person name="Pitluck S."/>
            <person name="Malfatti S.A."/>
            <person name="Chain P.S.G."/>
            <person name="Land M."/>
            <person name="Hauser L."/>
            <person name="Kyrpides N."/>
            <person name="Ivanova N."/>
            <person name="Cambell M.A."/>
            <person name="Heidelberg J.F."/>
            <person name="Klotz M.G."/>
            <person name="Woyke T."/>
        </authorList>
    </citation>
    <scope>NUCLEOTIDE SEQUENCE [LARGE SCALE GENOMIC DNA]</scope>
    <source>
        <strain evidence="1 2">C-113</strain>
    </source>
</reference>
<evidence type="ECO:0000313" key="2">
    <source>
        <dbReference type="Proteomes" id="UP000000393"/>
    </source>
</evidence>